<protein>
    <submittedName>
        <fullName evidence="2">CMP-2-keto-3-deoxyoctulosonic acid synthetase</fullName>
    </submittedName>
</protein>
<evidence type="ECO:0000313" key="3">
    <source>
        <dbReference type="Proteomes" id="UP000253792"/>
    </source>
</evidence>
<organism evidence="2 3">
    <name type="scientific">Senegalimassilia anaerobia</name>
    <dbReference type="NCBI Taxonomy" id="1473216"/>
    <lineage>
        <taxon>Bacteria</taxon>
        <taxon>Bacillati</taxon>
        <taxon>Actinomycetota</taxon>
        <taxon>Coriobacteriia</taxon>
        <taxon>Coriobacteriales</taxon>
        <taxon>Coriobacteriaceae</taxon>
        <taxon>Senegalimassilia</taxon>
    </lineage>
</organism>
<gene>
    <name evidence="2" type="ORF">C1880_08765</name>
</gene>
<dbReference type="RefSeq" id="WP_042436959.1">
    <property type="nucleotide sequence ID" value="NZ_CABKQR010000005.1"/>
</dbReference>
<feature type="transmembrane region" description="Helical" evidence="1">
    <location>
        <begin position="12"/>
        <end position="35"/>
    </location>
</feature>
<dbReference type="OrthoDB" id="3191347at2"/>
<dbReference type="STRING" id="1034345.GCA_000236865_01935"/>
<dbReference type="EMBL" id="PPTP01000008">
    <property type="protein sequence ID" value="RDB54633.1"/>
    <property type="molecule type" value="Genomic_DNA"/>
</dbReference>
<proteinExistence type="predicted"/>
<evidence type="ECO:0000256" key="1">
    <source>
        <dbReference type="SAM" id="Phobius"/>
    </source>
</evidence>
<keyword evidence="1" id="KW-0472">Membrane</keyword>
<dbReference type="PROSITE" id="PS51257">
    <property type="entry name" value="PROKAR_LIPOPROTEIN"/>
    <property type="match status" value="1"/>
</dbReference>
<dbReference type="GeneID" id="82936642"/>
<dbReference type="Proteomes" id="UP000253792">
    <property type="component" value="Unassembled WGS sequence"/>
</dbReference>
<sequence>MKKRNAYRTGGLALKVVGLACVSCVLAGCLGVGFATAAGGVSHDMQTFGISEVSTPGSASASAESLSDQAADASVTATSRLAAAGTRDISKGVAAIEAEEEAARRAAEEAQRAEDLAHTQAALANRDAQLARDEGAGLTGLTEVDWNVSKAEFVGEWTLRIDAYLAGSPLSGYGATFAETAWENGVDPRFSPAISNTESTKGLNCFRSHNAWGWMGNTSWGSWNESINAHVQGLAKGYGYTISLANANKYCPPTYEDWYAKTLAQMQLI</sequence>
<keyword evidence="1" id="KW-1133">Transmembrane helix</keyword>
<keyword evidence="3" id="KW-1185">Reference proteome</keyword>
<evidence type="ECO:0000313" key="2">
    <source>
        <dbReference type="EMBL" id="RDB54633.1"/>
    </source>
</evidence>
<keyword evidence="1" id="KW-0812">Transmembrane</keyword>
<name>A0A369L3L8_9ACTN</name>
<comment type="caution">
    <text evidence="2">The sequence shown here is derived from an EMBL/GenBank/DDBJ whole genome shotgun (WGS) entry which is preliminary data.</text>
</comment>
<reference evidence="2 3" key="1">
    <citation type="journal article" date="2018" name="Elife">
        <title>Discovery and characterization of a prevalent human gut bacterial enzyme sufficient for the inactivation of a family of plant toxins.</title>
        <authorList>
            <person name="Koppel N."/>
            <person name="Bisanz J.E."/>
            <person name="Pandelia M.E."/>
            <person name="Turnbaugh P.J."/>
            <person name="Balskus E.P."/>
        </authorList>
    </citation>
    <scope>NUCLEOTIDE SEQUENCE [LARGE SCALE GENOMIC DNA]</scope>
    <source>
        <strain evidence="3">anaerobia AP69FAA</strain>
    </source>
</reference>
<dbReference type="AlphaFoldDB" id="A0A369L3L8"/>
<accession>A0A369L3L8</accession>